<evidence type="ECO:0000256" key="5">
    <source>
        <dbReference type="SAM" id="Phobius"/>
    </source>
</evidence>
<sequence length="679" mass="76034">MSLSILGIDYGSSDDDDSGFSDIYNEIDALYAEETKKLDQMVDEVLADEYVSSSSSSNNSSNQSYSSSEERETSSGEERESSSDDSDGTEVTSNRQGDVLIESLKSQAEMLKLKMMSSRSMSGSLSPSEKKFSEYESQQHNDDHLGIQQSVYDDIDDIERIESQDETVLPDQYVFENITKLAKDDELGKDGIIDEAQSQSQDLDQLLSFQKTANNSLSTDQYLSISPEKESLSEGRDNMHQELVVDSSSNAEGVVQTVNNSLLSEPDQSLTLVPERKESLSGGLDDMNQDLLVVQTFDTGEDEFLSSPSGSEKDVENGIVNEKERCSDSNGHMSLSSDVVSLLFVSRTCMSFLLVILAFLLKFAILTIISFNEFFFPSDTEKNLWIWTIPMDVTLSMRILQGVVLLFVVFAVAVYIFGSIQMMIVLRSNNTAFWKQIYHLTKSSRIGSFSRIPYLLRFFEGLFILFASLLVIVQIKDVVPLLTGILVINTLPFIDSLLFKVVEYGLVGNQNQRYIWVCKQVKVEYSGIKLMRGVFFFVALISYTAWGLTIDAQERGNFIWKKPMNVNCTTNDHADHNYEDCSQDSNDSPSPCDQDEDGNCLISVEGMPGCKVASLDFVNNKKCDLIYNTTECSYDFGDCKLKRIPHLPGCKAVEEFLGDGICDEYFNTSLCLYDYGDCI</sequence>
<dbReference type="Proteomes" id="UP001054902">
    <property type="component" value="Unassembled WGS sequence"/>
</dbReference>
<feature type="transmembrane region" description="Helical" evidence="5">
    <location>
        <begin position="530"/>
        <end position="548"/>
    </location>
</feature>
<feature type="domain" description="LNR" evidence="6">
    <location>
        <begin position="643"/>
        <end position="679"/>
    </location>
</feature>
<evidence type="ECO:0000259" key="6">
    <source>
        <dbReference type="SMART" id="SM00004"/>
    </source>
</evidence>
<name>A0AAD3DBH0_9STRA</name>
<feature type="transmembrane region" description="Helical" evidence="5">
    <location>
        <begin position="395"/>
        <end position="417"/>
    </location>
</feature>
<keyword evidence="1" id="KW-0677">Repeat</keyword>
<evidence type="ECO:0000256" key="4">
    <source>
        <dbReference type="SAM" id="MobiDB-lite"/>
    </source>
</evidence>
<accession>A0AAD3DBH0</accession>
<feature type="region of interest" description="Disordered" evidence="4">
    <location>
        <begin position="116"/>
        <end position="141"/>
    </location>
</feature>
<protein>
    <recommendedName>
        <fullName evidence="6">LNR domain-containing protein</fullName>
    </recommendedName>
</protein>
<evidence type="ECO:0000256" key="2">
    <source>
        <dbReference type="ARBA" id="ARBA00023157"/>
    </source>
</evidence>
<dbReference type="Gene3D" id="4.10.470.20">
    <property type="match status" value="1"/>
</dbReference>
<dbReference type="AlphaFoldDB" id="A0AAD3DBH0"/>
<keyword evidence="2" id="KW-1015">Disulfide bond</keyword>
<evidence type="ECO:0000256" key="1">
    <source>
        <dbReference type="ARBA" id="ARBA00022737"/>
    </source>
</evidence>
<evidence type="ECO:0000256" key="3">
    <source>
        <dbReference type="ARBA" id="ARBA00023180"/>
    </source>
</evidence>
<evidence type="ECO:0000313" key="7">
    <source>
        <dbReference type="EMBL" id="GFH61328.1"/>
    </source>
</evidence>
<keyword evidence="8" id="KW-1185">Reference proteome</keyword>
<feature type="compositionally biased region" description="Low complexity" evidence="4">
    <location>
        <begin position="52"/>
        <end position="67"/>
    </location>
</feature>
<feature type="transmembrane region" description="Helical" evidence="5">
    <location>
        <begin position="481"/>
        <end position="502"/>
    </location>
</feature>
<feature type="compositionally biased region" description="Basic and acidic residues" evidence="4">
    <location>
        <begin position="68"/>
        <end position="82"/>
    </location>
</feature>
<proteinExistence type="predicted"/>
<feature type="transmembrane region" description="Helical" evidence="5">
    <location>
        <begin position="454"/>
        <end position="475"/>
    </location>
</feature>
<feature type="domain" description="LNR" evidence="6">
    <location>
        <begin position="603"/>
        <end position="640"/>
    </location>
</feature>
<evidence type="ECO:0000313" key="8">
    <source>
        <dbReference type="Proteomes" id="UP001054902"/>
    </source>
</evidence>
<feature type="region of interest" description="Disordered" evidence="4">
    <location>
        <begin position="49"/>
        <end position="100"/>
    </location>
</feature>
<dbReference type="EMBL" id="BLLK01000074">
    <property type="protein sequence ID" value="GFH61328.1"/>
    <property type="molecule type" value="Genomic_DNA"/>
</dbReference>
<comment type="caution">
    <text evidence="7">The sequence shown here is derived from an EMBL/GenBank/DDBJ whole genome shotgun (WGS) entry which is preliminary data.</text>
</comment>
<dbReference type="SMART" id="SM00004">
    <property type="entry name" value="NL"/>
    <property type="match status" value="2"/>
</dbReference>
<feature type="compositionally biased region" description="Basic and acidic residues" evidence="4">
    <location>
        <begin position="128"/>
        <end position="141"/>
    </location>
</feature>
<keyword evidence="5" id="KW-0472">Membrane</keyword>
<keyword evidence="5" id="KW-1133">Transmembrane helix</keyword>
<reference evidence="7 8" key="1">
    <citation type="journal article" date="2021" name="Sci. Rep.">
        <title>The genome of the diatom Chaetoceros tenuissimus carries an ancient integrated fragment of an extant virus.</title>
        <authorList>
            <person name="Hongo Y."/>
            <person name="Kimura K."/>
            <person name="Takaki Y."/>
            <person name="Yoshida Y."/>
            <person name="Baba S."/>
            <person name="Kobayashi G."/>
            <person name="Nagasaki K."/>
            <person name="Hano T."/>
            <person name="Tomaru Y."/>
        </authorList>
    </citation>
    <scope>NUCLEOTIDE SEQUENCE [LARGE SCALE GENOMIC DNA]</scope>
    <source>
        <strain evidence="7 8">NIES-3715</strain>
    </source>
</reference>
<gene>
    <name evidence="7" type="ORF">CTEN210_17804</name>
</gene>
<keyword evidence="5" id="KW-0812">Transmembrane</keyword>
<organism evidence="7 8">
    <name type="scientific">Chaetoceros tenuissimus</name>
    <dbReference type="NCBI Taxonomy" id="426638"/>
    <lineage>
        <taxon>Eukaryota</taxon>
        <taxon>Sar</taxon>
        <taxon>Stramenopiles</taxon>
        <taxon>Ochrophyta</taxon>
        <taxon>Bacillariophyta</taxon>
        <taxon>Coscinodiscophyceae</taxon>
        <taxon>Chaetocerotophycidae</taxon>
        <taxon>Chaetocerotales</taxon>
        <taxon>Chaetocerotaceae</taxon>
        <taxon>Chaetoceros</taxon>
    </lineage>
</organism>
<feature type="compositionally biased region" description="Low complexity" evidence="4">
    <location>
        <begin position="116"/>
        <end position="127"/>
    </location>
</feature>
<dbReference type="InterPro" id="IPR000800">
    <property type="entry name" value="Notch_dom"/>
</dbReference>
<keyword evidence="3" id="KW-0325">Glycoprotein</keyword>
<feature type="transmembrane region" description="Helical" evidence="5">
    <location>
        <begin position="352"/>
        <end position="375"/>
    </location>
</feature>